<feature type="domain" description="FLZ-type" evidence="5">
    <location>
        <begin position="248"/>
        <end position="292"/>
    </location>
</feature>
<dbReference type="InterPro" id="IPR007650">
    <property type="entry name" value="Zf-FLZ_dom"/>
</dbReference>
<feature type="region of interest" description="Disordered" evidence="4">
    <location>
        <begin position="76"/>
        <end position="106"/>
    </location>
</feature>
<evidence type="ECO:0000256" key="2">
    <source>
        <dbReference type="ARBA" id="ARBA00022723"/>
    </source>
</evidence>
<protein>
    <submittedName>
        <fullName evidence="7">FCS-Like Zinc finger 8-like</fullName>
    </submittedName>
</protein>
<evidence type="ECO:0000256" key="1">
    <source>
        <dbReference type="ARBA" id="ARBA00009374"/>
    </source>
</evidence>
<dbReference type="PROSITE" id="PS51795">
    <property type="entry name" value="ZF_FLZ"/>
    <property type="match status" value="1"/>
</dbReference>
<reference evidence="7" key="1">
    <citation type="submission" date="2025-08" db="UniProtKB">
        <authorList>
            <consortium name="RefSeq"/>
        </authorList>
    </citation>
    <scope>IDENTIFICATION</scope>
</reference>
<dbReference type="Pfam" id="PF04570">
    <property type="entry name" value="zf-FLZ"/>
    <property type="match status" value="1"/>
</dbReference>
<dbReference type="GeneID" id="120249906"/>
<keyword evidence="6" id="KW-1185">Reference proteome</keyword>
<dbReference type="AlphaFoldDB" id="A0AB40AI38"/>
<evidence type="ECO:0000259" key="5">
    <source>
        <dbReference type="PROSITE" id="PS51795"/>
    </source>
</evidence>
<comment type="similarity">
    <text evidence="1">Belongs to the FLZ family.</text>
</comment>
<evidence type="ECO:0000256" key="4">
    <source>
        <dbReference type="SAM" id="MobiDB-lite"/>
    </source>
</evidence>
<evidence type="ECO:0000313" key="6">
    <source>
        <dbReference type="Proteomes" id="UP001515500"/>
    </source>
</evidence>
<dbReference type="RefSeq" id="XP_039114550.1">
    <property type="nucleotide sequence ID" value="XM_039258616.1"/>
</dbReference>
<sequence length="304" mass="33570">MLKKRSRAVSSSSSSSSKQSLQSPTGKYNRMASSSLFPSPRLFVGFSSKGFTDMEPAAMSPTSILETKPFSSIGNPFFSDRNPRKPVNETNVPLESNKHHHPWDNGDSKAIGLGIIDALTNEKANDKSSKQDSRMVLFGSQLKIQVPSINSGPISPTCSVESPNSPIEFGIKTKDSQLALYSPPPATPRIFSGCFSPRDMELSEDYTCIISHGPNPKTTHIFDNCIVESCGDGFLQSMADRTVYPSDDFFSFCYACKKNLGHGKDIFMYGGEKAFCSRECRYQEMLFDEEVTDDKSLAEQMRPL</sequence>
<proteinExistence type="inferred from homology"/>
<gene>
    <name evidence="7" type="primary">LOC120249906</name>
</gene>
<keyword evidence="2" id="KW-0479">Metal-binding</keyword>
<accession>A0AB40AI38</accession>
<feature type="region of interest" description="Disordered" evidence="4">
    <location>
        <begin position="1"/>
        <end position="33"/>
    </location>
</feature>
<dbReference type="InterPro" id="IPR044593">
    <property type="entry name" value="FLZ8/MARD1"/>
</dbReference>
<name>A0AB40AI38_DIOCR</name>
<evidence type="ECO:0000313" key="7">
    <source>
        <dbReference type="RefSeq" id="XP_039114550.1"/>
    </source>
</evidence>
<organism evidence="6 7">
    <name type="scientific">Dioscorea cayennensis subsp. rotundata</name>
    <name type="common">White Guinea yam</name>
    <name type="synonym">Dioscorea rotundata</name>
    <dbReference type="NCBI Taxonomy" id="55577"/>
    <lineage>
        <taxon>Eukaryota</taxon>
        <taxon>Viridiplantae</taxon>
        <taxon>Streptophyta</taxon>
        <taxon>Embryophyta</taxon>
        <taxon>Tracheophyta</taxon>
        <taxon>Spermatophyta</taxon>
        <taxon>Magnoliopsida</taxon>
        <taxon>Liliopsida</taxon>
        <taxon>Dioscoreales</taxon>
        <taxon>Dioscoreaceae</taxon>
        <taxon>Dioscorea</taxon>
    </lineage>
</organism>
<dbReference type="PANTHER" id="PTHR46443:SF3">
    <property type="entry name" value="PROTEIN MARD1"/>
    <property type="match status" value="1"/>
</dbReference>
<dbReference type="Proteomes" id="UP001515500">
    <property type="component" value="Chromosome 19"/>
</dbReference>
<feature type="zinc finger region" description="FLZ-type" evidence="3">
    <location>
        <begin position="248"/>
        <end position="292"/>
    </location>
</feature>
<evidence type="ECO:0000256" key="3">
    <source>
        <dbReference type="PROSITE-ProRule" id="PRU01131"/>
    </source>
</evidence>
<dbReference type="PANTHER" id="PTHR46443">
    <property type="entry name" value="FCS-LIKE ZINC FINGER 8"/>
    <property type="match status" value="1"/>
</dbReference>
<feature type="compositionally biased region" description="Low complexity" evidence="4">
    <location>
        <begin position="10"/>
        <end position="23"/>
    </location>
</feature>
<dbReference type="GO" id="GO:0046872">
    <property type="term" value="F:metal ion binding"/>
    <property type="evidence" value="ECO:0007669"/>
    <property type="project" value="UniProtKB-KW"/>
</dbReference>